<dbReference type="PROSITE" id="PS51257">
    <property type="entry name" value="PROKAR_LIPOPROTEIN"/>
    <property type="match status" value="1"/>
</dbReference>
<dbReference type="CDD" id="cd00063">
    <property type="entry name" value="FN3"/>
    <property type="match status" value="1"/>
</dbReference>
<feature type="chain" id="PRO_5043425835" evidence="5">
    <location>
        <begin position="30"/>
        <end position="517"/>
    </location>
</feature>
<evidence type="ECO:0000256" key="4">
    <source>
        <dbReference type="SAM" id="MobiDB-lite"/>
    </source>
</evidence>
<evidence type="ECO:0000259" key="6">
    <source>
        <dbReference type="PROSITE" id="PS50853"/>
    </source>
</evidence>
<keyword evidence="3" id="KW-0482">Metalloprotease</keyword>
<feature type="region of interest" description="Disordered" evidence="4">
    <location>
        <begin position="167"/>
        <end position="186"/>
    </location>
</feature>
<gene>
    <name evidence="7" type="ORF">RBB77_00605</name>
</gene>
<dbReference type="EMBL" id="CP132942">
    <property type="protein sequence ID" value="XCB33411.1"/>
    <property type="molecule type" value="Genomic_DNA"/>
</dbReference>
<dbReference type="Gene3D" id="3.40.630.10">
    <property type="entry name" value="Zn peptidases"/>
    <property type="match status" value="1"/>
</dbReference>
<dbReference type="SUPFAM" id="SSF53187">
    <property type="entry name" value="Zn-dependent exopeptidases"/>
    <property type="match status" value="1"/>
</dbReference>
<organism evidence="7">
    <name type="scientific">Tunturiibacter psychrotolerans</name>
    <dbReference type="NCBI Taxonomy" id="3069686"/>
    <lineage>
        <taxon>Bacteria</taxon>
        <taxon>Pseudomonadati</taxon>
        <taxon>Acidobacteriota</taxon>
        <taxon>Terriglobia</taxon>
        <taxon>Terriglobales</taxon>
        <taxon>Acidobacteriaceae</taxon>
        <taxon>Tunturiibacter</taxon>
    </lineage>
</organism>
<dbReference type="InterPro" id="IPR013783">
    <property type="entry name" value="Ig-like_fold"/>
</dbReference>
<dbReference type="PANTHER" id="PTHR12147">
    <property type="entry name" value="METALLOPEPTIDASE M28 FAMILY MEMBER"/>
    <property type="match status" value="1"/>
</dbReference>
<dbReference type="InterPro" id="IPR003961">
    <property type="entry name" value="FN3_dom"/>
</dbReference>
<dbReference type="InterPro" id="IPR007484">
    <property type="entry name" value="Peptidase_M28"/>
</dbReference>
<dbReference type="GO" id="GO:0006508">
    <property type="term" value="P:proteolysis"/>
    <property type="evidence" value="ECO:0007669"/>
    <property type="project" value="InterPro"/>
</dbReference>
<dbReference type="SUPFAM" id="SSF49265">
    <property type="entry name" value="Fibronectin type III"/>
    <property type="match status" value="1"/>
</dbReference>
<dbReference type="PANTHER" id="PTHR12147:SF26">
    <property type="entry name" value="PEPTIDASE M28 DOMAIN-CONTAINING PROTEIN"/>
    <property type="match status" value="1"/>
</dbReference>
<keyword evidence="2" id="KW-0964">Secreted</keyword>
<feature type="domain" description="Fibronectin type-III" evidence="6">
    <location>
        <begin position="420"/>
        <end position="514"/>
    </location>
</feature>
<name>A0AAU7ZR60_9BACT</name>
<feature type="signal peptide" evidence="5">
    <location>
        <begin position="1"/>
        <end position="29"/>
    </location>
</feature>
<keyword evidence="5" id="KW-0732">Signal</keyword>
<keyword evidence="3" id="KW-0645">Protease</keyword>
<evidence type="ECO:0000256" key="2">
    <source>
        <dbReference type="ARBA" id="ARBA00022525"/>
    </source>
</evidence>
<sequence length="517" mass="55266">MIAAPNRPARPALTLLATAAVLSCTLLHAQQTQQPLTTGRPITAAPADPAIAAALAQVSPDHIKATITKLVSFNNRNTLSSMDTDLSPNTGVNAAADWIESEFKSIASACNNCLEVKRDTFTEAASTAPNARITRPTKISNVYAVLRGTDPAQAARMVLVTGHYDSRNSTNANTHDPAPGANDDASGVAVSLESARVLSKLKFPSTIVFVAVAGEEQGLNGSAHLAKLAHEENWQLEAVLNNDIVGGDTTPGNTTPPNIQDKTTVRVFSEGIPANATPDQLHAIETLGAEGDSPSRELARTVVDVGATYFHPASQHAPSPPGSRVHNNLMRMIPAFHPVLIFRRDRFLRGGDHTSFNQEGFAAVRFTEWAENFDHQHQNVRVENGTQFGDLLQYVDFNYVANVARLNAATLATLASAPGEPQNVHILTTALDNTTELTWQPPTGAPANTTYEVVWRETDQPTWTDSATAGSALTLKLAVSKDNVVFAVRSVDPAGHRSIAVLPIPERGQRTPPPAKQ</sequence>
<evidence type="ECO:0000256" key="5">
    <source>
        <dbReference type="SAM" id="SignalP"/>
    </source>
</evidence>
<protein>
    <submittedName>
        <fullName evidence="7">M28 family metallopeptidase</fullName>
    </submittedName>
</protein>
<evidence type="ECO:0000256" key="3">
    <source>
        <dbReference type="ARBA" id="ARBA00023049"/>
    </source>
</evidence>
<keyword evidence="3" id="KW-0378">Hydrolase</keyword>
<proteinExistence type="predicted"/>
<reference evidence="7" key="2">
    <citation type="journal article" date="2024" name="Environ. Microbiol.">
        <title>Genome analysis and description of Tunturibacter gen. nov. expands the diversity of Terriglobia in tundra soils.</title>
        <authorList>
            <person name="Messyasz A."/>
            <person name="Mannisto M.K."/>
            <person name="Kerkhof L.J."/>
            <person name="Haggblom M.M."/>
        </authorList>
    </citation>
    <scope>NUCLEOTIDE SEQUENCE</scope>
    <source>
        <strain evidence="7">X5P6</strain>
    </source>
</reference>
<dbReference type="InterPro" id="IPR045175">
    <property type="entry name" value="M28_fam"/>
</dbReference>
<dbReference type="Pfam" id="PF04389">
    <property type="entry name" value="Peptidase_M28"/>
    <property type="match status" value="1"/>
</dbReference>
<dbReference type="KEGG" id="tpsc:RBB77_00605"/>
<dbReference type="GO" id="GO:0005576">
    <property type="term" value="C:extracellular region"/>
    <property type="evidence" value="ECO:0007669"/>
    <property type="project" value="UniProtKB-SubCell"/>
</dbReference>
<accession>A0AAU7ZR60</accession>
<evidence type="ECO:0000313" key="7">
    <source>
        <dbReference type="EMBL" id="XCB33411.1"/>
    </source>
</evidence>
<dbReference type="PROSITE" id="PS50853">
    <property type="entry name" value="FN3"/>
    <property type="match status" value="1"/>
</dbReference>
<comment type="subcellular location">
    <subcellularLocation>
        <location evidence="1">Secreted</location>
    </subcellularLocation>
</comment>
<evidence type="ECO:0000256" key="1">
    <source>
        <dbReference type="ARBA" id="ARBA00004613"/>
    </source>
</evidence>
<dbReference type="InterPro" id="IPR036116">
    <property type="entry name" value="FN3_sf"/>
</dbReference>
<dbReference type="RefSeq" id="WP_353064251.1">
    <property type="nucleotide sequence ID" value="NZ_CP132942.1"/>
</dbReference>
<reference evidence="7" key="1">
    <citation type="submission" date="2023-08" db="EMBL/GenBank/DDBJ databases">
        <authorList>
            <person name="Messyasz A."/>
            <person name="Mannisto M.K."/>
            <person name="Kerkhof L.J."/>
            <person name="Haggblom M."/>
        </authorList>
    </citation>
    <scope>NUCLEOTIDE SEQUENCE</scope>
    <source>
        <strain evidence="7">X5P6</strain>
    </source>
</reference>
<dbReference type="GO" id="GO:0008235">
    <property type="term" value="F:metalloexopeptidase activity"/>
    <property type="evidence" value="ECO:0007669"/>
    <property type="project" value="InterPro"/>
</dbReference>
<dbReference type="AlphaFoldDB" id="A0AAU7ZR60"/>
<dbReference type="Gene3D" id="2.60.40.10">
    <property type="entry name" value="Immunoglobulins"/>
    <property type="match status" value="1"/>
</dbReference>